<feature type="signal peptide" evidence="1">
    <location>
        <begin position="1"/>
        <end position="22"/>
    </location>
</feature>
<dbReference type="SUPFAM" id="SSF53850">
    <property type="entry name" value="Periplasmic binding protein-like II"/>
    <property type="match status" value="1"/>
</dbReference>
<dbReference type="RefSeq" id="WP_130605621.1">
    <property type="nucleotide sequence ID" value="NZ_AP019400.1"/>
</dbReference>
<evidence type="ECO:0000313" key="3">
    <source>
        <dbReference type="Proteomes" id="UP000289856"/>
    </source>
</evidence>
<organism evidence="2 3">
    <name type="scientific">Cohnella abietis</name>
    <dbReference type="NCBI Taxonomy" id="2507935"/>
    <lineage>
        <taxon>Bacteria</taxon>
        <taxon>Bacillati</taxon>
        <taxon>Bacillota</taxon>
        <taxon>Bacilli</taxon>
        <taxon>Bacillales</taxon>
        <taxon>Paenibacillaceae</taxon>
        <taxon>Cohnella</taxon>
    </lineage>
</organism>
<dbReference type="InterPro" id="IPR006059">
    <property type="entry name" value="SBP"/>
</dbReference>
<dbReference type="KEGG" id="cohn:KCTCHS21_10590"/>
<proteinExistence type="predicted"/>
<reference evidence="2 3" key="1">
    <citation type="submission" date="2019-01" db="EMBL/GenBank/DDBJ databases">
        <title>Complete genome sequence of Cohnella hallensis HS21 isolated from Korean fir (Abies koreana) rhizospheric soil.</title>
        <authorList>
            <person name="Jiang L."/>
            <person name="Kang S.W."/>
            <person name="Kim S."/>
            <person name="Jung J."/>
            <person name="Kim C.Y."/>
            <person name="Kim D.H."/>
            <person name="Kim S.W."/>
            <person name="Lee J."/>
        </authorList>
    </citation>
    <scope>NUCLEOTIDE SEQUENCE [LARGE SCALE GENOMIC DNA]</scope>
    <source>
        <strain evidence="2 3">HS21</strain>
    </source>
</reference>
<sequence length="448" mass="51466">MKRWPILAICLLSLLMSGCQPNVEPEGTKQLRLAIISKDTYQFMFHSYFSGHFPDWDITVLPMDELNLYEMKAPEAIKTFSDFLQREKPDLVILNGIQYPVLANHELLRDLGEWASRKDGMDLNAFVPGVIDLLKGNEEGKLFGLSPSYRTSVFYYNKTMFRSYGIEEPHDRMTWSEVLKLSDRFMQDASLEKGSYGFYESNIKTPFDMVQTISDTEGMNFVNTRTAKMTMTSDEWKKIWSLVADSYRMGSVGTMNRKLKEIDGTTYVTENDQKAMDLFYQGKTAMTVGQDGLLRKLNSKPPSFEWGIYSGPVSIRDPERVGWFGIDYIFAIPTVSAQPELAWKAIQYFHSEEMGKIYASTDEGLFSLKNYPKWRNDPNYEPFYNQRGWLDTNNFMNSAIPKEFYTPFYKLANEQMNATIAGKLSTEQALAALQKEGQALLDELTAKK</sequence>
<dbReference type="Gene3D" id="3.40.190.10">
    <property type="entry name" value="Periplasmic binding protein-like II"/>
    <property type="match status" value="1"/>
</dbReference>
<dbReference type="PROSITE" id="PS51257">
    <property type="entry name" value="PROKAR_LIPOPROTEIN"/>
    <property type="match status" value="1"/>
</dbReference>
<keyword evidence="1" id="KW-0732">Signal</keyword>
<dbReference type="PANTHER" id="PTHR43649">
    <property type="entry name" value="ARABINOSE-BINDING PROTEIN-RELATED"/>
    <property type="match status" value="1"/>
</dbReference>
<feature type="chain" id="PRO_5039332579" description="Sugar ABC transporter substrate-binding protein" evidence="1">
    <location>
        <begin position="23"/>
        <end position="448"/>
    </location>
</feature>
<dbReference type="InterPro" id="IPR050490">
    <property type="entry name" value="Bact_solute-bd_prot1"/>
</dbReference>
<dbReference type="AlphaFoldDB" id="A0A3T1D0N3"/>
<evidence type="ECO:0000256" key="1">
    <source>
        <dbReference type="SAM" id="SignalP"/>
    </source>
</evidence>
<evidence type="ECO:0000313" key="2">
    <source>
        <dbReference type="EMBL" id="BBI31660.1"/>
    </source>
</evidence>
<dbReference type="EMBL" id="AP019400">
    <property type="protein sequence ID" value="BBI31660.1"/>
    <property type="molecule type" value="Genomic_DNA"/>
</dbReference>
<evidence type="ECO:0008006" key="4">
    <source>
        <dbReference type="Google" id="ProtNLM"/>
    </source>
</evidence>
<keyword evidence="3" id="KW-1185">Reference proteome</keyword>
<dbReference type="Proteomes" id="UP000289856">
    <property type="component" value="Chromosome"/>
</dbReference>
<protein>
    <recommendedName>
        <fullName evidence="4">Sugar ABC transporter substrate-binding protein</fullName>
    </recommendedName>
</protein>
<dbReference type="OrthoDB" id="2675752at2"/>
<dbReference type="PANTHER" id="PTHR43649:SF12">
    <property type="entry name" value="DIACETYLCHITOBIOSE BINDING PROTEIN DASA"/>
    <property type="match status" value="1"/>
</dbReference>
<gene>
    <name evidence="2" type="ORF">KCTCHS21_10590</name>
</gene>
<dbReference type="Pfam" id="PF01547">
    <property type="entry name" value="SBP_bac_1"/>
    <property type="match status" value="1"/>
</dbReference>
<accession>A0A3T1D0N3</accession>
<name>A0A3T1D0N3_9BACL</name>